<evidence type="ECO:0000256" key="3">
    <source>
        <dbReference type="ARBA" id="ARBA00022803"/>
    </source>
</evidence>
<dbReference type="InterPro" id="IPR019734">
    <property type="entry name" value="TPR_rpt"/>
</dbReference>
<evidence type="ECO:0000256" key="4">
    <source>
        <dbReference type="ARBA" id="ARBA00023054"/>
    </source>
</evidence>
<evidence type="ECO:0000256" key="8">
    <source>
        <dbReference type="SAM" id="Coils"/>
    </source>
</evidence>
<evidence type="ECO:0000256" key="1">
    <source>
        <dbReference type="ARBA" id="ARBA00004123"/>
    </source>
</evidence>
<dbReference type="PROSITE" id="PS50005">
    <property type="entry name" value="TPR"/>
    <property type="match status" value="1"/>
</dbReference>
<accession>A0A1Q3BCU0</accession>
<protein>
    <submittedName>
        <fullName evidence="10">TPR_1 domain-containing protein</fullName>
    </submittedName>
</protein>
<dbReference type="InterPro" id="IPR044961">
    <property type="entry name" value="MS5/SDI1"/>
</dbReference>
<keyword evidence="11" id="KW-1185">Reference proteome</keyword>
<name>A0A1Q3BCU0_CEPFO</name>
<dbReference type="SMART" id="SM00028">
    <property type="entry name" value="TPR"/>
    <property type="match status" value="1"/>
</dbReference>
<dbReference type="STRING" id="3775.A0A1Q3BCU0"/>
<keyword evidence="5" id="KW-0539">Nucleus</keyword>
<dbReference type="Gene3D" id="1.25.40.10">
    <property type="entry name" value="Tetratricopeptide repeat domain"/>
    <property type="match status" value="2"/>
</dbReference>
<feature type="coiled-coil region" evidence="8">
    <location>
        <begin position="147"/>
        <end position="174"/>
    </location>
</feature>
<keyword evidence="3 7" id="KW-0802">TPR repeat</keyword>
<dbReference type="InParanoid" id="A0A1Q3BCU0"/>
<keyword evidence="2" id="KW-0677">Repeat</keyword>
<dbReference type="PANTHER" id="PTHR36326">
    <property type="entry name" value="PROTEIN POLLENLESS 3-LIKE 2"/>
    <property type="match status" value="1"/>
</dbReference>
<comment type="subcellular location">
    <subcellularLocation>
        <location evidence="1">Nucleus</location>
    </subcellularLocation>
</comment>
<evidence type="ECO:0000256" key="9">
    <source>
        <dbReference type="SAM" id="MobiDB-lite"/>
    </source>
</evidence>
<gene>
    <name evidence="10" type="ORF">CFOL_v3_09147</name>
</gene>
<keyword evidence="4 8" id="KW-0175">Coiled coil</keyword>
<feature type="region of interest" description="Disordered" evidence="9">
    <location>
        <begin position="17"/>
        <end position="49"/>
    </location>
</feature>
<dbReference type="SUPFAM" id="SSF48452">
    <property type="entry name" value="TPR-like"/>
    <property type="match status" value="1"/>
</dbReference>
<dbReference type="AlphaFoldDB" id="A0A1Q3BCU0"/>
<feature type="repeat" description="TPR" evidence="7">
    <location>
        <begin position="201"/>
        <end position="234"/>
    </location>
</feature>
<proteinExistence type="inferred from homology"/>
<evidence type="ECO:0000313" key="11">
    <source>
        <dbReference type="Proteomes" id="UP000187406"/>
    </source>
</evidence>
<comment type="similarity">
    <text evidence="6">Belongs to the MS5 protein family.</text>
</comment>
<sequence length="559" mass="64203">MGTKNFTEKVTMWSDDRSYPIRGFSTPQPTWKSRQRQSDYPTRPKSEGKIMSPLNNNGDAFHVIHKVPHGDSPYVKAKQVQLIEKDPSRAISLFWAAINAGDRVDSALKDMAVVMKQLNRSDEAIEAIKSFRHLCPRDSQDSIDNLLVELYKKSGRVEEEIEMLERKLKHIEEGIAFGGKRVKIARSQGKKVQITPEQEISRILGNLAWAYLQQNKFEIAEQHYRKALSLELDKNKQCNLAICLMQMNRITEAKCLLQAVRASCGNRQMDESYAKAFEHAFEILFELESQYVLNPVKQKEDDNESIQRPFRTPVNRKLKEVFSSINEGKDILYTQPRQWRNSAEVTDKEARQFLSQPLVNGDGKKISWKNNGCAQLKDEEEFKSDSQNIVFENWETESWRNGDQRVSATKEQLIQVADDSVLGNAAKTDMEDCVREMDFCKLDGLQAYNAGNPKKSWADMAEEEEQEESLSGRKSNEWMNTNSVEESNDENLNLNISPWPENTINHSKAVSSKNSSARRSLCFDHHQNSIEGRYSSSENSMRRSRLQVFRDITPFPDSP</sequence>
<evidence type="ECO:0000256" key="6">
    <source>
        <dbReference type="ARBA" id="ARBA00025750"/>
    </source>
</evidence>
<dbReference type="PANTHER" id="PTHR36326:SF4">
    <property type="entry name" value="PROTEIN POLLENLESS 3-LIKE 1"/>
    <property type="match status" value="1"/>
</dbReference>
<evidence type="ECO:0000256" key="5">
    <source>
        <dbReference type="ARBA" id="ARBA00023242"/>
    </source>
</evidence>
<dbReference type="InterPro" id="IPR011990">
    <property type="entry name" value="TPR-like_helical_dom_sf"/>
</dbReference>
<dbReference type="OrthoDB" id="1620277at2759"/>
<dbReference type="EMBL" id="BDDD01000424">
    <property type="protein sequence ID" value="GAV65632.1"/>
    <property type="molecule type" value="Genomic_DNA"/>
</dbReference>
<dbReference type="Proteomes" id="UP000187406">
    <property type="component" value="Unassembled WGS sequence"/>
</dbReference>
<dbReference type="GO" id="GO:0005634">
    <property type="term" value="C:nucleus"/>
    <property type="evidence" value="ECO:0007669"/>
    <property type="project" value="UniProtKB-SubCell"/>
</dbReference>
<evidence type="ECO:0000313" key="10">
    <source>
        <dbReference type="EMBL" id="GAV65632.1"/>
    </source>
</evidence>
<evidence type="ECO:0000256" key="7">
    <source>
        <dbReference type="PROSITE-ProRule" id="PRU00339"/>
    </source>
</evidence>
<organism evidence="10 11">
    <name type="scientific">Cephalotus follicularis</name>
    <name type="common">Albany pitcher plant</name>
    <dbReference type="NCBI Taxonomy" id="3775"/>
    <lineage>
        <taxon>Eukaryota</taxon>
        <taxon>Viridiplantae</taxon>
        <taxon>Streptophyta</taxon>
        <taxon>Embryophyta</taxon>
        <taxon>Tracheophyta</taxon>
        <taxon>Spermatophyta</taxon>
        <taxon>Magnoliopsida</taxon>
        <taxon>eudicotyledons</taxon>
        <taxon>Gunneridae</taxon>
        <taxon>Pentapetalae</taxon>
        <taxon>rosids</taxon>
        <taxon>fabids</taxon>
        <taxon>Oxalidales</taxon>
        <taxon>Cephalotaceae</taxon>
        <taxon>Cephalotus</taxon>
    </lineage>
</organism>
<evidence type="ECO:0000256" key="2">
    <source>
        <dbReference type="ARBA" id="ARBA00022737"/>
    </source>
</evidence>
<dbReference type="Pfam" id="PF00515">
    <property type="entry name" value="TPR_1"/>
    <property type="match status" value="1"/>
</dbReference>
<comment type="caution">
    <text evidence="10">The sequence shown here is derived from an EMBL/GenBank/DDBJ whole genome shotgun (WGS) entry which is preliminary data.</text>
</comment>
<reference evidence="11" key="1">
    <citation type="submission" date="2016-04" db="EMBL/GenBank/DDBJ databases">
        <title>Cephalotus genome sequencing.</title>
        <authorList>
            <person name="Fukushima K."/>
            <person name="Hasebe M."/>
            <person name="Fang X."/>
        </authorList>
    </citation>
    <scope>NUCLEOTIDE SEQUENCE [LARGE SCALE GENOMIC DNA]</scope>
    <source>
        <strain evidence="11">cv. St1</strain>
    </source>
</reference>